<evidence type="ECO:0000313" key="3">
    <source>
        <dbReference type="EMBL" id="KAF3434658.1"/>
    </source>
</evidence>
<feature type="region of interest" description="Disordered" evidence="1">
    <location>
        <begin position="734"/>
        <end position="754"/>
    </location>
</feature>
<feature type="region of interest" description="Disordered" evidence="1">
    <location>
        <begin position="1"/>
        <end position="35"/>
    </location>
</feature>
<reference evidence="3" key="1">
    <citation type="submission" date="2020-03" db="EMBL/GenBank/DDBJ databases">
        <title>A high-quality chromosome-level genome assembly of a woody plant with both climbing and erect habits, Rhamnella rubrinervis.</title>
        <authorList>
            <person name="Lu Z."/>
            <person name="Yang Y."/>
            <person name="Zhu X."/>
            <person name="Sun Y."/>
        </authorList>
    </citation>
    <scope>NUCLEOTIDE SEQUENCE</scope>
    <source>
        <strain evidence="3">BYM</strain>
        <tissue evidence="3">Leaf</tissue>
    </source>
</reference>
<proteinExistence type="predicted"/>
<organism evidence="3 4">
    <name type="scientific">Rhamnella rubrinervis</name>
    <dbReference type="NCBI Taxonomy" id="2594499"/>
    <lineage>
        <taxon>Eukaryota</taxon>
        <taxon>Viridiplantae</taxon>
        <taxon>Streptophyta</taxon>
        <taxon>Embryophyta</taxon>
        <taxon>Tracheophyta</taxon>
        <taxon>Spermatophyta</taxon>
        <taxon>Magnoliopsida</taxon>
        <taxon>eudicotyledons</taxon>
        <taxon>Gunneridae</taxon>
        <taxon>Pentapetalae</taxon>
        <taxon>rosids</taxon>
        <taxon>fabids</taxon>
        <taxon>Rosales</taxon>
        <taxon>Rhamnaceae</taxon>
        <taxon>rhamnoid group</taxon>
        <taxon>Rhamneae</taxon>
        <taxon>Rhamnella</taxon>
    </lineage>
</organism>
<gene>
    <name evidence="3" type="ORF">FNV43_RR21743</name>
</gene>
<feature type="compositionally biased region" description="Basic and acidic residues" evidence="1">
    <location>
        <begin position="516"/>
        <end position="539"/>
    </location>
</feature>
<dbReference type="EMBL" id="VOIH02000010">
    <property type="protein sequence ID" value="KAF3434658.1"/>
    <property type="molecule type" value="Genomic_DNA"/>
</dbReference>
<feature type="region of interest" description="Disordered" evidence="1">
    <location>
        <begin position="562"/>
        <end position="582"/>
    </location>
</feature>
<dbReference type="PANTHER" id="PTHR33223:SF6">
    <property type="entry name" value="CCHC-TYPE DOMAIN-CONTAINING PROTEIN"/>
    <property type="match status" value="1"/>
</dbReference>
<evidence type="ECO:0000313" key="4">
    <source>
        <dbReference type="Proteomes" id="UP000796880"/>
    </source>
</evidence>
<dbReference type="Pfam" id="PF03732">
    <property type="entry name" value="Retrotrans_gag"/>
    <property type="match status" value="1"/>
</dbReference>
<comment type="caution">
    <text evidence="3">The sequence shown here is derived from an EMBL/GenBank/DDBJ whole genome shotgun (WGS) entry which is preliminary data.</text>
</comment>
<dbReference type="InterPro" id="IPR005162">
    <property type="entry name" value="Retrotrans_gag_dom"/>
</dbReference>
<dbReference type="OrthoDB" id="1739094at2759"/>
<feature type="compositionally biased region" description="Polar residues" evidence="1">
    <location>
        <begin position="14"/>
        <end position="24"/>
    </location>
</feature>
<keyword evidence="4" id="KW-1185">Reference proteome</keyword>
<dbReference type="Proteomes" id="UP000796880">
    <property type="component" value="Unassembled WGS sequence"/>
</dbReference>
<protein>
    <recommendedName>
        <fullName evidence="2">Retrotransposon gag domain-containing protein</fullName>
    </recommendedName>
</protein>
<dbReference type="PANTHER" id="PTHR33223">
    <property type="entry name" value="CCHC-TYPE DOMAIN-CONTAINING PROTEIN"/>
    <property type="match status" value="1"/>
</dbReference>
<feature type="compositionally biased region" description="Basic and acidic residues" evidence="1">
    <location>
        <begin position="562"/>
        <end position="571"/>
    </location>
</feature>
<evidence type="ECO:0000256" key="1">
    <source>
        <dbReference type="SAM" id="MobiDB-lite"/>
    </source>
</evidence>
<dbReference type="AlphaFoldDB" id="A0A8K0DUU9"/>
<feature type="domain" description="Retrotransposon gag" evidence="2">
    <location>
        <begin position="212"/>
        <end position="303"/>
    </location>
</feature>
<feature type="region of interest" description="Disordered" evidence="1">
    <location>
        <begin position="515"/>
        <end position="539"/>
    </location>
</feature>
<sequence>MVETRSTAAGKKSTGPTVVGSTSDVNEKNPTGYAAVGDVNENKEIDEPVMAAEESLINDLRYQIGGLGDQVVRIGEKISRVGQSIKCSMENLANIVTQQTQQQTQQTATLMAYLQQAIPTAIHGYQQNQLINLEAVDRLIEEQVGPTYRRISRPVYRRPYPEAIERMELPRNVRYSDFTLFSGEENQSTIEHIDRFTIQCGEAAANDFLKLKLFANSFTSSTFTWFINLPANSIHTWQEMERKFHEQFYKIEPEVSMADLSHLYQRENETIESFLACFKRVKNQCHLDVPEREFVKLAISGLSYRHKKKFVGMEFGDLLELARRATRYEDILNEEYQRKNSSNRTYYKDPNLDIHLVDSEDQTEDSVVEVGLAEVVATRPYTCRALVKPLGTQKTFQLAKETKSRMDGPERIFSFDITKADQIFDLLLADKVIKLPNGHRIPSIEEIKKRQYCKWYHSWSHDTVNCLQFRNALQALIEKGTLKLPEKGSEVKDVDNNPFPVTGVNMTTANISKLAPRKDLSVSMDRSNKRSERSKNEKEEVFHKEKQLCTCCKHEIEAETRPEKNIKDKGKATLKSPPKTSQQLLQERYEDGDRKVGLLGAPSGKFEYYVQYSKPDSHHQCPIKPTGWDLNKPRKHDRSVVRRTERHDWTAKTFRPPVIEVGRWYQARPRYYRPLTRTQKMRLQREHAATRRKVEEREKGITAVKQVEDGTVGPLAMTSRAKDDVTDVKQVEDGTYDSMVETSKAMDDDSLAKA</sequence>
<evidence type="ECO:0000259" key="2">
    <source>
        <dbReference type="Pfam" id="PF03732"/>
    </source>
</evidence>
<feature type="compositionally biased region" description="Basic and acidic residues" evidence="1">
    <location>
        <begin position="744"/>
        <end position="754"/>
    </location>
</feature>
<accession>A0A8K0DUU9</accession>
<name>A0A8K0DUU9_9ROSA</name>